<keyword evidence="2" id="KW-1185">Reference proteome</keyword>
<dbReference type="STRING" id="48709.A0A1D2MXD7"/>
<dbReference type="Proteomes" id="UP000094527">
    <property type="component" value="Unassembled WGS sequence"/>
</dbReference>
<dbReference type="EMBL" id="LJIJ01000451">
    <property type="protein sequence ID" value="ODM97355.1"/>
    <property type="molecule type" value="Genomic_DNA"/>
</dbReference>
<name>A0A1D2MXD7_ORCCI</name>
<comment type="caution">
    <text evidence="1">The sequence shown here is derived from an EMBL/GenBank/DDBJ whole genome shotgun (WGS) entry which is preliminary data.</text>
</comment>
<accession>A0A1D2MXD7</accession>
<dbReference type="PANTHER" id="PTHR10974:SF1">
    <property type="entry name" value="FI08016P-RELATED"/>
    <property type="match status" value="1"/>
</dbReference>
<dbReference type="OrthoDB" id="413313at2759"/>
<evidence type="ECO:0000313" key="1">
    <source>
        <dbReference type="EMBL" id="ODM97355.1"/>
    </source>
</evidence>
<dbReference type="PANTHER" id="PTHR10974">
    <property type="entry name" value="FI08016P-RELATED"/>
    <property type="match status" value="1"/>
</dbReference>
<protein>
    <submittedName>
        <fullName evidence="1">Uncharacterized protein</fullName>
    </submittedName>
</protein>
<sequence>VYCTSTTVPLFDDVVYRELFAFPQIDKEALRRISSSEEKSQSSAIGSPPNVVIIGIDTNSRLNSRRRFKKTVDALKEIVQLKCLVTLKRHLIILVGENTFPNTVAFLTGMDTKEMQPLCFLSDEDPQDDCPYVWKDFANAGYLTATVEDVPYATGFNYLKTGFLRKPCDFYLRPFLLGVMMQPREHVWFAKCVGRYYIEELLLKYMRDMLEVGSTPPRLARFRDKFISNFLETVNKTNTLLVFMSDHGDRYGKFRETSLGWYEDKLPTMWIYLPPLIREKFPSWDQSLKINSRRLSSHFDLYHTFTDNPLPECPQKRAKLFTAMLENRTCEDAGIPSAYCPCTEPETLEIGGDNTTAQRVLLKAAKTAITFLDQSLPKECAKPVLKQIVSGKVMRTPGVGSVYD</sequence>
<proteinExistence type="predicted"/>
<dbReference type="SUPFAM" id="SSF53649">
    <property type="entry name" value="Alkaline phosphatase-like"/>
    <property type="match status" value="1"/>
</dbReference>
<dbReference type="CDD" id="cd16021">
    <property type="entry name" value="ALP_like"/>
    <property type="match status" value="1"/>
</dbReference>
<dbReference type="AlphaFoldDB" id="A0A1D2MXD7"/>
<feature type="non-terminal residue" evidence="1">
    <location>
        <position position="1"/>
    </location>
</feature>
<dbReference type="Pfam" id="PF02995">
    <property type="entry name" value="DUF229"/>
    <property type="match status" value="1"/>
</dbReference>
<dbReference type="Gene3D" id="3.40.720.10">
    <property type="entry name" value="Alkaline Phosphatase, subunit A"/>
    <property type="match status" value="1"/>
</dbReference>
<feature type="non-terminal residue" evidence="1">
    <location>
        <position position="404"/>
    </location>
</feature>
<gene>
    <name evidence="1" type="ORF">Ocin01_09323</name>
</gene>
<reference evidence="1 2" key="1">
    <citation type="journal article" date="2016" name="Genome Biol. Evol.">
        <title>Gene Family Evolution Reflects Adaptation to Soil Environmental Stressors in the Genome of the Collembolan Orchesella cincta.</title>
        <authorList>
            <person name="Faddeeva-Vakhrusheva A."/>
            <person name="Derks M.F."/>
            <person name="Anvar S.Y."/>
            <person name="Agamennone V."/>
            <person name="Suring W."/>
            <person name="Smit S."/>
            <person name="van Straalen N.M."/>
            <person name="Roelofs D."/>
        </authorList>
    </citation>
    <scope>NUCLEOTIDE SEQUENCE [LARGE SCALE GENOMIC DNA]</scope>
    <source>
        <tissue evidence="1">Mixed pool</tissue>
    </source>
</reference>
<organism evidence="1 2">
    <name type="scientific">Orchesella cincta</name>
    <name type="common">Springtail</name>
    <name type="synonym">Podura cincta</name>
    <dbReference type="NCBI Taxonomy" id="48709"/>
    <lineage>
        <taxon>Eukaryota</taxon>
        <taxon>Metazoa</taxon>
        <taxon>Ecdysozoa</taxon>
        <taxon>Arthropoda</taxon>
        <taxon>Hexapoda</taxon>
        <taxon>Collembola</taxon>
        <taxon>Entomobryomorpha</taxon>
        <taxon>Entomobryoidea</taxon>
        <taxon>Orchesellidae</taxon>
        <taxon>Orchesellinae</taxon>
        <taxon>Orchesella</taxon>
    </lineage>
</organism>
<dbReference type="OMA" id="CACHELH"/>
<evidence type="ECO:0000313" key="2">
    <source>
        <dbReference type="Proteomes" id="UP000094527"/>
    </source>
</evidence>
<dbReference type="InterPro" id="IPR004245">
    <property type="entry name" value="DUF229"/>
</dbReference>
<dbReference type="InterPro" id="IPR017850">
    <property type="entry name" value="Alkaline_phosphatase_core_sf"/>
</dbReference>
<dbReference type="GO" id="GO:0005615">
    <property type="term" value="C:extracellular space"/>
    <property type="evidence" value="ECO:0007669"/>
    <property type="project" value="TreeGrafter"/>
</dbReference>